<feature type="region of interest" description="Disordered" evidence="1">
    <location>
        <begin position="1"/>
        <end position="52"/>
    </location>
</feature>
<evidence type="ECO:0000313" key="3">
    <source>
        <dbReference type="EMBL" id="SHJ09517.1"/>
    </source>
</evidence>
<feature type="transmembrane region" description="Helical" evidence="2">
    <location>
        <begin position="107"/>
        <end position="130"/>
    </location>
</feature>
<organism evidence="3 4">
    <name type="scientific">Nocardiopsis flavescens</name>
    <dbReference type="NCBI Taxonomy" id="758803"/>
    <lineage>
        <taxon>Bacteria</taxon>
        <taxon>Bacillati</taxon>
        <taxon>Actinomycetota</taxon>
        <taxon>Actinomycetes</taxon>
        <taxon>Streptosporangiales</taxon>
        <taxon>Nocardiopsidaceae</taxon>
        <taxon>Nocardiopsis</taxon>
    </lineage>
</organism>
<keyword evidence="2" id="KW-1133">Transmembrane helix</keyword>
<name>A0A1M6GHS7_9ACTN</name>
<evidence type="ECO:0008006" key="5">
    <source>
        <dbReference type="Google" id="ProtNLM"/>
    </source>
</evidence>
<dbReference type="OrthoDB" id="3432252at2"/>
<dbReference type="AlphaFoldDB" id="A0A1M6GHS7"/>
<dbReference type="Proteomes" id="UP000184452">
    <property type="component" value="Unassembled WGS sequence"/>
</dbReference>
<evidence type="ECO:0000313" key="4">
    <source>
        <dbReference type="Proteomes" id="UP000184452"/>
    </source>
</evidence>
<protein>
    <recommendedName>
        <fullName evidence="5">DUF4190 domain-containing protein</fullName>
    </recommendedName>
</protein>
<feature type="compositionally biased region" description="Pro residues" evidence="1">
    <location>
        <begin position="35"/>
        <end position="49"/>
    </location>
</feature>
<dbReference type="RefSeq" id="WP_073377287.1">
    <property type="nucleotide sequence ID" value="NZ_FQZK01000003.1"/>
</dbReference>
<reference evidence="3 4" key="1">
    <citation type="submission" date="2016-11" db="EMBL/GenBank/DDBJ databases">
        <authorList>
            <person name="Jaros S."/>
            <person name="Januszkiewicz K."/>
            <person name="Wedrychowicz H."/>
        </authorList>
    </citation>
    <scope>NUCLEOTIDE SEQUENCE [LARGE SCALE GENOMIC DNA]</scope>
    <source>
        <strain evidence="3 4">CGMCC 4.5723</strain>
    </source>
</reference>
<dbReference type="EMBL" id="FQZK01000003">
    <property type="protein sequence ID" value="SHJ09517.1"/>
    <property type="molecule type" value="Genomic_DNA"/>
</dbReference>
<keyword evidence="2" id="KW-0812">Transmembrane</keyword>
<accession>A0A1M6GHS7</accession>
<feature type="transmembrane region" description="Helical" evidence="2">
    <location>
        <begin position="57"/>
        <end position="87"/>
    </location>
</feature>
<evidence type="ECO:0000256" key="2">
    <source>
        <dbReference type="SAM" id="Phobius"/>
    </source>
</evidence>
<keyword evidence="2" id="KW-0472">Membrane</keyword>
<gene>
    <name evidence="3" type="ORF">SAMN05421803_103419</name>
</gene>
<proteinExistence type="predicted"/>
<evidence type="ECO:0000256" key="1">
    <source>
        <dbReference type="SAM" id="MobiDB-lite"/>
    </source>
</evidence>
<keyword evidence="4" id="KW-1185">Reference proteome</keyword>
<sequence>MNDNPYDPYKDATGGYSAPGSGPYGPYSHDSYSYGPPPGGVPPFQAPPGRPEHEGRAITALILSCVQLILCCGVTAVPGIVFGALAIGEKYDLERGRRMTKNAWLSVWINFGIIGFVIAAYIVFIAFAIISSA</sequence>
<dbReference type="STRING" id="758803.SAMN05421803_103419"/>
<feature type="compositionally biased region" description="Low complexity" evidence="1">
    <location>
        <begin position="14"/>
        <end position="34"/>
    </location>
</feature>